<name>A0ABQ7JYV8_9FUNG</name>
<sequence length="321" mass="36702">MKSTSPELKRALRFVESILSLEEQSPITIDFIKKQLTNNIDAPASDSPALTPDPSTLVQVMADLIEKCQQSETELLEQQGVFFELRTEFEKEREIGFASIQEAALSNREKQLLEIALEESQKEIETLRQTIAQQLCEFEEERRRILSLFLQVAHARAQTPVQTQDQEMTYEQKRALTVQGLEEDMQEDWMNAEDTEEQNSEEQQQQQAVGYILLETINNNYSTPVLEPVLFKASPLPPQEENLYSFYPHLKILFLAFTTIFVLVSITLLLNCGSTARTPDSIVREARVLVQDLTFLVKAVGGSFTRGNQQQEALRLVRTWS</sequence>
<protein>
    <submittedName>
        <fullName evidence="3">Uncharacterized protein</fullName>
    </submittedName>
</protein>
<keyword evidence="4" id="KW-1185">Reference proteome</keyword>
<keyword evidence="1" id="KW-0175">Coiled coil</keyword>
<keyword evidence="2" id="KW-1133">Transmembrane helix</keyword>
<accession>A0ABQ7JYV8</accession>
<gene>
    <name evidence="3" type="ORF">BGZ96_008643</name>
</gene>
<feature type="coiled-coil region" evidence="1">
    <location>
        <begin position="103"/>
        <end position="144"/>
    </location>
</feature>
<comment type="caution">
    <text evidence="3">The sequence shown here is derived from an EMBL/GenBank/DDBJ whole genome shotgun (WGS) entry which is preliminary data.</text>
</comment>
<organism evidence="3 4">
    <name type="scientific">Linnemannia gamsii</name>
    <dbReference type="NCBI Taxonomy" id="64522"/>
    <lineage>
        <taxon>Eukaryota</taxon>
        <taxon>Fungi</taxon>
        <taxon>Fungi incertae sedis</taxon>
        <taxon>Mucoromycota</taxon>
        <taxon>Mortierellomycotina</taxon>
        <taxon>Mortierellomycetes</taxon>
        <taxon>Mortierellales</taxon>
        <taxon>Mortierellaceae</taxon>
        <taxon>Linnemannia</taxon>
    </lineage>
</organism>
<evidence type="ECO:0000256" key="2">
    <source>
        <dbReference type="SAM" id="Phobius"/>
    </source>
</evidence>
<dbReference type="EMBL" id="JAAAIM010000491">
    <property type="protein sequence ID" value="KAG0287437.1"/>
    <property type="molecule type" value="Genomic_DNA"/>
</dbReference>
<keyword evidence="2" id="KW-0472">Membrane</keyword>
<reference evidence="3 4" key="1">
    <citation type="journal article" date="2020" name="Fungal Divers.">
        <title>Resolving the Mortierellaceae phylogeny through synthesis of multi-gene phylogenetics and phylogenomics.</title>
        <authorList>
            <person name="Vandepol N."/>
            <person name="Liber J."/>
            <person name="Desiro A."/>
            <person name="Na H."/>
            <person name="Kennedy M."/>
            <person name="Barry K."/>
            <person name="Grigoriev I.V."/>
            <person name="Miller A.N."/>
            <person name="O'Donnell K."/>
            <person name="Stajich J.E."/>
            <person name="Bonito G."/>
        </authorList>
    </citation>
    <scope>NUCLEOTIDE SEQUENCE [LARGE SCALE GENOMIC DNA]</scope>
    <source>
        <strain evidence="3 4">AD045</strain>
    </source>
</reference>
<feature type="transmembrane region" description="Helical" evidence="2">
    <location>
        <begin position="252"/>
        <end position="270"/>
    </location>
</feature>
<evidence type="ECO:0000313" key="3">
    <source>
        <dbReference type="EMBL" id="KAG0287437.1"/>
    </source>
</evidence>
<keyword evidence="2" id="KW-0812">Transmembrane</keyword>
<dbReference type="Proteomes" id="UP001194696">
    <property type="component" value="Unassembled WGS sequence"/>
</dbReference>
<evidence type="ECO:0000313" key="4">
    <source>
        <dbReference type="Proteomes" id="UP001194696"/>
    </source>
</evidence>
<proteinExistence type="predicted"/>
<evidence type="ECO:0000256" key="1">
    <source>
        <dbReference type="SAM" id="Coils"/>
    </source>
</evidence>